<dbReference type="RefSeq" id="WP_101809219.1">
    <property type="nucleotide sequence ID" value="NZ_NFEZ01000004.1"/>
</dbReference>
<dbReference type="Gene3D" id="1.10.10.10">
    <property type="entry name" value="Winged helix-like DNA-binding domain superfamily/Winged helix DNA-binding domain"/>
    <property type="match status" value="3"/>
</dbReference>
<dbReference type="InterPro" id="IPR003783">
    <property type="entry name" value="Regulatory_RecX"/>
</dbReference>
<comment type="function">
    <text evidence="5">Modulates RecA activity.</text>
</comment>
<evidence type="ECO:0000259" key="6">
    <source>
        <dbReference type="Pfam" id="PF02631"/>
    </source>
</evidence>
<dbReference type="PANTHER" id="PTHR33602:SF1">
    <property type="entry name" value="REGULATORY PROTEIN RECX FAMILY PROTEIN"/>
    <property type="match status" value="1"/>
</dbReference>
<dbReference type="InterPro" id="IPR053925">
    <property type="entry name" value="RecX_HTH_3rd"/>
</dbReference>
<dbReference type="HAMAP" id="MF_01114">
    <property type="entry name" value="RecX"/>
    <property type="match status" value="1"/>
</dbReference>
<evidence type="ECO:0000256" key="3">
    <source>
        <dbReference type="ARBA" id="ARBA00018111"/>
    </source>
</evidence>
<dbReference type="GO" id="GO:0005737">
    <property type="term" value="C:cytoplasm"/>
    <property type="evidence" value="ECO:0007669"/>
    <property type="project" value="UniProtKB-SubCell"/>
</dbReference>
<dbReference type="InterPro" id="IPR036388">
    <property type="entry name" value="WH-like_DNA-bd_sf"/>
</dbReference>
<dbReference type="InterPro" id="IPR053924">
    <property type="entry name" value="RecX_HTH_2nd"/>
</dbReference>
<dbReference type="InterPro" id="IPR053926">
    <property type="entry name" value="RecX_HTH_1st"/>
</dbReference>
<organism evidence="9 10">
    <name type="scientific">Paenibacillus pasadenensis</name>
    <dbReference type="NCBI Taxonomy" id="217090"/>
    <lineage>
        <taxon>Bacteria</taxon>
        <taxon>Bacillati</taxon>
        <taxon>Bacillota</taxon>
        <taxon>Bacilli</taxon>
        <taxon>Bacillales</taxon>
        <taxon>Paenibacillaceae</taxon>
        <taxon>Paenibacillus</taxon>
    </lineage>
</organism>
<dbReference type="PANTHER" id="PTHR33602">
    <property type="entry name" value="REGULATORY PROTEIN RECX FAMILY PROTEIN"/>
    <property type="match status" value="1"/>
</dbReference>
<reference evidence="9 10" key="1">
    <citation type="submission" date="2017-05" db="EMBL/GenBank/DDBJ databases">
        <title>Functional genome analysis of Paenibacillus pasadenensis strain R16: insights on endophytic life style and antifungal activity.</title>
        <authorList>
            <person name="Passera A."/>
            <person name="Marcolungo L."/>
            <person name="Casati P."/>
            <person name="Brasca M."/>
            <person name="Quaglino F."/>
            <person name="Delledonne M."/>
        </authorList>
    </citation>
    <scope>NUCLEOTIDE SEQUENCE [LARGE SCALE GENOMIC DNA]</scope>
    <source>
        <strain evidence="9 10">R16</strain>
    </source>
</reference>
<evidence type="ECO:0000259" key="8">
    <source>
        <dbReference type="Pfam" id="PF21982"/>
    </source>
</evidence>
<evidence type="ECO:0000313" key="9">
    <source>
        <dbReference type="EMBL" id="PLT46125.1"/>
    </source>
</evidence>
<keyword evidence="10" id="KW-1185">Reference proteome</keyword>
<accession>A0A2N5N729</accession>
<name>A0A2N5N729_9BACL</name>
<evidence type="ECO:0000313" key="10">
    <source>
        <dbReference type="Proteomes" id="UP000234789"/>
    </source>
</evidence>
<dbReference type="AlphaFoldDB" id="A0A2N5N729"/>
<proteinExistence type="inferred from homology"/>
<evidence type="ECO:0000259" key="7">
    <source>
        <dbReference type="Pfam" id="PF21981"/>
    </source>
</evidence>
<dbReference type="GO" id="GO:0006282">
    <property type="term" value="P:regulation of DNA repair"/>
    <property type="evidence" value="ECO:0007669"/>
    <property type="project" value="UniProtKB-UniRule"/>
</dbReference>
<dbReference type="Pfam" id="PF02631">
    <property type="entry name" value="RecX_HTH2"/>
    <property type="match status" value="1"/>
</dbReference>
<dbReference type="Proteomes" id="UP000234789">
    <property type="component" value="Unassembled WGS sequence"/>
</dbReference>
<evidence type="ECO:0000256" key="2">
    <source>
        <dbReference type="ARBA" id="ARBA00009695"/>
    </source>
</evidence>
<comment type="subcellular location">
    <subcellularLocation>
        <location evidence="1 5">Cytoplasm</location>
    </subcellularLocation>
</comment>
<gene>
    <name evidence="5" type="primary">recX</name>
    <name evidence="9" type="ORF">B8V81_4556</name>
</gene>
<evidence type="ECO:0000256" key="5">
    <source>
        <dbReference type="HAMAP-Rule" id="MF_01114"/>
    </source>
</evidence>
<dbReference type="EMBL" id="NFEZ01000004">
    <property type="protein sequence ID" value="PLT46125.1"/>
    <property type="molecule type" value="Genomic_DNA"/>
</dbReference>
<protein>
    <recommendedName>
        <fullName evidence="3 5">Regulatory protein RecX</fullName>
    </recommendedName>
</protein>
<dbReference type="Pfam" id="PF21982">
    <property type="entry name" value="RecX_HTH1"/>
    <property type="match status" value="1"/>
</dbReference>
<dbReference type="Pfam" id="PF21981">
    <property type="entry name" value="RecX_HTH3"/>
    <property type="match status" value="1"/>
</dbReference>
<comment type="similarity">
    <text evidence="2 5">Belongs to the RecX family.</text>
</comment>
<sequence length="227" mass="26791">MEEQEKRITRVEQDDKKPSLYWIYLEGSEEPELSVHEDILVKYRLLKETLIEPKLMARIAEENARYRAYAAAVFYAGFKMRTSKEMSAYLKRKEFEEEDIRYAIERLQQERVVDDRDYARMFASQRLRSSQKGSRLIRMELEQRGIPKETAGRAVEALDDEEERRAALKAGEKKWRSLKGEERDKRMKLTGFLLRRGFPSDLVRETVRQIQDSAEGEDDADGGWLDN</sequence>
<comment type="caution">
    <text evidence="9">The sequence shown here is derived from an EMBL/GenBank/DDBJ whole genome shotgun (WGS) entry which is preliminary data.</text>
</comment>
<feature type="domain" description="RecX second three-helical" evidence="6">
    <location>
        <begin position="114"/>
        <end position="154"/>
    </location>
</feature>
<feature type="domain" description="RecX third three-helical" evidence="7">
    <location>
        <begin position="162"/>
        <end position="205"/>
    </location>
</feature>
<keyword evidence="4 5" id="KW-0963">Cytoplasm</keyword>
<evidence type="ECO:0000256" key="1">
    <source>
        <dbReference type="ARBA" id="ARBA00004496"/>
    </source>
</evidence>
<feature type="domain" description="RecX first three-helical" evidence="8">
    <location>
        <begin position="68"/>
        <end position="107"/>
    </location>
</feature>
<evidence type="ECO:0000256" key="4">
    <source>
        <dbReference type="ARBA" id="ARBA00022490"/>
    </source>
</evidence>